<name>A0ABD1ZK56_9MARC</name>
<evidence type="ECO:0000256" key="1">
    <source>
        <dbReference type="ARBA" id="ARBA00007879"/>
    </source>
</evidence>
<feature type="domain" description="Fe2OG dioxygenase" evidence="3">
    <location>
        <begin position="336"/>
        <end position="433"/>
    </location>
</feature>
<evidence type="ECO:0000259" key="3">
    <source>
        <dbReference type="PROSITE" id="PS51471"/>
    </source>
</evidence>
<comment type="similarity">
    <text evidence="1">Belongs to the alkB family.</text>
</comment>
<feature type="compositionally biased region" description="Basic and acidic residues" evidence="2">
    <location>
        <begin position="186"/>
        <end position="196"/>
    </location>
</feature>
<proteinExistence type="inferred from homology"/>
<evidence type="ECO:0000256" key="2">
    <source>
        <dbReference type="SAM" id="MobiDB-lite"/>
    </source>
</evidence>
<gene>
    <name evidence="4" type="ORF">R1flu_019881</name>
</gene>
<feature type="region of interest" description="Disordered" evidence="2">
    <location>
        <begin position="168"/>
        <end position="196"/>
    </location>
</feature>
<accession>A0ABD1ZK56</accession>
<evidence type="ECO:0000313" key="4">
    <source>
        <dbReference type="EMBL" id="KAL2651753.1"/>
    </source>
</evidence>
<dbReference type="EMBL" id="JBHFFA010000001">
    <property type="protein sequence ID" value="KAL2651753.1"/>
    <property type="molecule type" value="Genomic_DNA"/>
</dbReference>
<organism evidence="4 5">
    <name type="scientific">Riccia fluitans</name>
    <dbReference type="NCBI Taxonomy" id="41844"/>
    <lineage>
        <taxon>Eukaryota</taxon>
        <taxon>Viridiplantae</taxon>
        <taxon>Streptophyta</taxon>
        <taxon>Embryophyta</taxon>
        <taxon>Marchantiophyta</taxon>
        <taxon>Marchantiopsida</taxon>
        <taxon>Marchantiidae</taxon>
        <taxon>Marchantiales</taxon>
        <taxon>Ricciaceae</taxon>
        <taxon>Riccia</taxon>
    </lineage>
</organism>
<dbReference type="SUPFAM" id="SSF51197">
    <property type="entry name" value="Clavaminate synthase-like"/>
    <property type="match status" value="1"/>
</dbReference>
<dbReference type="Proteomes" id="UP001605036">
    <property type="component" value="Unassembled WGS sequence"/>
</dbReference>
<comment type="caution">
    <text evidence="4">The sequence shown here is derived from an EMBL/GenBank/DDBJ whole genome shotgun (WGS) entry which is preliminary data.</text>
</comment>
<dbReference type="PROSITE" id="PS51471">
    <property type="entry name" value="FE2OG_OXY"/>
    <property type="match status" value="1"/>
</dbReference>
<dbReference type="InterPro" id="IPR044842">
    <property type="entry name" value="ALKBH9B/ALKBH10B-like"/>
</dbReference>
<dbReference type="Gene3D" id="2.60.120.590">
    <property type="entry name" value="Alpha-ketoglutarate-dependent dioxygenase AlkB-like"/>
    <property type="match status" value="1"/>
</dbReference>
<keyword evidence="5" id="KW-1185">Reference proteome</keyword>
<dbReference type="InterPro" id="IPR037151">
    <property type="entry name" value="AlkB-like_sf"/>
</dbReference>
<dbReference type="InterPro" id="IPR005123">
    <property type="entry name" value="Oxoglu/Fe-dep_dioxygenase_dom"/>
</dbReference>
<reference evidence="4 5" key="1">
    <citation type="submission" date="2024-09" db="EMBL/GenBank/DDBJ databases">
        <title>Chromosome-scale assembly of Riccia fluitans.</title>
        <authorList>
            <person name="Paukszto L."/>
            <person name="Sawicki J."/>
            <person name="Karawczyk K."/>
            <person name="Piernik-Szablinska J."/>
            <person name="Szczecinska M."/>
            <person name="Mazdziarz M."/>
        </authorList>
    </citation>
    <scope>NUCLEOTIDE SEQUENCE [LARGE SCALE GENOMIC DNA]</scope>
    <source>
        <strain evidence="4">Rf_01</strain>
        <tissue evidence="4">Aerial parts of the thallus</tissue>
    </source>
</reference>
<protein>
    <recommendedName>
        <fullName evidence="3">Fe2OG dioxygenase domain-containing protein</fullName>
    </recommendedName>
</protein>
<dbReference type="AlphaFoldDB" id="A0ABD1ZK56"/>
<dbReference type="PANTHER" id="PTHR31447">
    <property type="entry name" value="HYDROXYPROLINE-RICH GLYCOPROTEIN FAMILY PROTEIN-RELATED"/>
    <property type="match status" value="1"/>
</dbReference>
<dbReference type="Pfam" id="PF13532">
    <property type="entry name" value="2OG-FeII_Oxy_2"/>
    <property type="match status" value="1"/>
</dbReference>
<dbReference type="InterPro" id="IPR027450">
    <property type="entry name" value="AlkB-like"/>
</dbReference>
<feature type="region of interest" description="Disordered" evidence="2">
    <location>
        <begin position="98"/>
        <end position="118"/>
    </location>
</feature>
<evidence type="ECO:0000313" key="5">
    <source>
        <dbReference type="Proteomes" id="UP001605036"/>
    </source>
</evidence>
<sequence length="463" mass="51727">MAVQNSDEGRINVCEGDMIPGPKIREAAKLLLQVVDDPEMLAGLCTHCTPILRERLLQLSLTSGDFRIVNNAKETSTEAKSSVCKASPVIVEKPKLWSEESFSSSEEDEEPSSSRDCEELAVECDPAVSAPQNTHIGVCKPEIVQETVTTRAFKTEKENMQFAWANVALPSPGGKDDRNGAPSPRIGKEMKEVKDPGPLSREIREELRFHAVRRKKDFQCIEWVRGTRMNVAAGLELHTGVFSTVEQKRLVQLVEEFQEKGRNRLLRERTYSEPRKWMRGKGRVTIQFGCCYNYAVDKKRNPPGIIYDEMVDPLPDLLRKTIRRLVRWHVLPPTCVPDSCIINIYDEGDCIPPHIDHHDFVRPFCTLSLLSECNIVFGSELKIAGPGEFEGPLVVPLPVGSVLVLNGNGADVAKHAVPAVPTKRISITFRKMDPKKVPKGYVHPKDLENVAPFEVTGTVGHPR</sequence>
<dbReference type="PANTHER" id="PTHR31447:SF23">
    <property type="entry name" value="2-OXOGLUTARATE AND FE(II)-DEPENDENT OXYGENASE SUPERFAMILY PROTEIN"/>
    <property type="match status" value="1"/>
</dbReference>